<accession>A0A401RL54</accession>
<evidence type="ECO:0000313" key="2">
    <source>
        <dbReference type="Proteomes" id="UP000287033"/>
    </source>
</evidence>
<gene>
    <name evidence="1" type="ORF">chiPu_0020903</name>
</gene>
<proteinExistence type="predicted"/>
<keyword evidence="2" id="KW-1185">Reference proteome</keyword>
<reference evidence="1 2" key="1">
    <citation type="journal article" date="2018" name="Nat. Ecol. Evol.">
        <title>Shark genomes provide insights into elasmobranch evolution and the origin of vertebrates.</title>
        <authorList>
            <person name="Hara Y"/>
            <person name="Yamaguchi K"/>
            <person name="Onimaru K"/>
            <person name="Kadota M"/>
            <person name="Koyanagi M"/>
            <person name="Keeley SD"/>
            <person name="Tatsumi K"/>
            <person name="Tanaka K"/>
            <person name="Motone F"/>
            <person name="Kageyama Y"/>
            <person name="Nozu R"/>
            <person name="Adachi N"/>
            <person name="Nishimura O"/>
            <person name="Nakagawa R"/>
            <person name="Tanegashima C"/>
            <person name="Kiyatake I"/>
            <person name="Matsumoto R"/>
            <person name="Murakumo K"/>
            <person name="Nishida K"/>
            <person name="Terakita A"/>
            <person name="Kuratani S"/>
            <person name="Sato K"/>
            <person name="Hyodo S Kuraku.S."/>
        </authorList>
    </citation>
    <scope>NUCLEOTIDE SEQUENCE [LARGE SCALE GENOMIC DNA]</scope>
</reference>
<dbReference type="Proteomes" id="UP000287033">
    <property type="component" value="Unassembled WGS sequence"/>
</dbReference>
<sequence length="92" mass="10348">MKDALDLYCIVKIAIQSLWGESHENRSLVQTSAESMIVLLIHHLFPSSGVLVLATDQRRFLTFFGGVTSPRVGDVRVRSHTGALEFCIWFDI</sequence>
<organism evidence="1 2">
    <name type="scientific">Chiloscyllium punctatum</name>
    <name type="common">Brownbanded bambooshark</name>
    <name type="synonym">Hemiscyllium punctatum</name>
    <dbReference type="NCBI Taxonomy" id="137246"/>
    <lineage>
        <taxon>Eukaryota</taxon>
        <taxon>Metazoa</taxon>
        <taxon>Chordata</taxon>
        <taxon>Craniata</taxon>
        <taxon>Vertebrata</taxon>
        <taxon>Chondrichthyes</taxon>
        <taxon>Elasmobranchii</taxon>
        <taxon>Galeomorphii</taxon>
        <taxon>Galeoidea</taxon>
        <taxon>Orectolobiformes</taxon>
        <taxon>Hemiscylliidae</taxon>
        <taxon>Chiloscyllium</taxon>
    </lineage>
</organism>
<name>A0A401RL54_CHIPU</name>
<comment type="caution">
    <text evidence="1">The sequence shown here is derived from an EMBL/GenBank/DDBJ whole genome shotgun (WGS) entry which is preliminary data.</text>
</comment>
<dbReference type="AlphaFoldDB" id="A0A401RL54"/>
<evidence type="ECO:0000313" key="1">
    <source>
        <dbReference type="EMBL" id="GCC18840.1"/>
    </source>
</evidence>
<dbReference type="EMBL" id="BEZZ01003082">
    <property type="protein sequence ID" value="GCC18840.1"/>
    <property type="molecule type" value="Genomic_DNA"/>
</dbReference>
<protein>
    <submittedName>
        <fullName evidence="1">Uncharacterized protein</fullName>
    </submittedName>
</protein>